<protein>
    <recommendedName>
        <fullName evidence="4">Disease resistance N-terminal domain-containing protein</fullName>
    </recommendedName>
</protein>
<evidence type="ECO:0000313" key="5">
    <source>
        <dbReference type="EMBL" id="CAK7327878.1"/>
    </source>
</evidence>
<dbReference type="InterPro" id="IPR041118">
    <property type="entry name" value="Rx_N"/>
</dbReference>
<evidence type="ECO:0000313" key="6">
    <source>
        <dbReference type="Proteomes" id="UP001314170"/>
    </source>
</evidence>
<organism evidence="5 6">
    <name type="scientific">Dovyalis caffra</name>
    <dbReference type="NCBI Taxonomy" id="77055"/>
    <lineage>
        <taxon>Eukaryota</taxon>
        <taxon>Viridiplantae</taxon>
        <taxon>Streptophyta</taxon>
        <taxon>Embryophyta</taxon>
        <taxon>Tracheophyta</taxon>
        <taxon>Spermatophyta</taxon>
        <taxon>Magnoliopsida</taxon>
        <taxon>eudicotyledons</taxon>
        <taxon>Gunneridae</taxon>
        <taxon>Pentapetalae</taxon>
        <taxon>rosids</taxon>
        <taxon>fabids</taxon>
        <taxon>Malpighiales</taxon>
        <taxon>Salicaceae</taxon>
        <taxon>Flacourtieae</taxon>
        <taxon>Dovyalis</taxon>
    </lineage>
</organism>
<dbReference type="Proteomes" id="UP001314170">
    <property type="component" value="Unassembled WGS sequence"/>
</dbReference>
<sequence length="85" mass="9856">MAEVVLFSIIDRILGKLGNLALQMIGRMLGVNDELDKLRNKVSIIKAIFLDVEELQTKSHEVRDWLHKLKDIVYDTEDLLDDFLM</sequence>
<gene>
    <name evidence="5" type="ORF">DCAF_LOCUS5596</name>
</gene>
<dbReference type="GO" id="GO:0006952">
    <property type="term" value="P:defense response"/>
    <property type="evidence" value="ECO:0007669"/>
    <property type="project" value="UniProtKB-KW"/>
</dbReference>
<accession>A0AAV1R3C9</accession>
<dbReference type="EMBL" id="CAWUPB010000870">
    <property type="protein sequence ID" value="CAK7327878.1"/>
    <property type="molecule type" value="Genomic_DNA"/>
</dbReference>
<keyword evidence="1" id="KW-0677">Repeat</keyword>
<comment type="caution">
    <text evidence="5">The sequence shown here is derived from an EMBL/GenBank/DDBJ whole genome shotgun (WGS) entry which is preliminary data.</text>
</comment>
<keyword evidence="6" id="KW-1185">Reference proteome</keyword>
<evidence type="ECO:0000259" key="4">
    <source>
        <dbReference type="Pfam" id="PF18052"/>
    </source>
</evidence>
<dbReference type="Pfam" id="PF18052">
    <property type="entry name" value="Rx_N"/>
    <property type="match status" value="1"/>
</dbReference>
<proteinExistence type="predicted"/>
<dbReference type="Gene3D" id="1.20.5.4130">
    <property type="match status" value="1"/>
</dbReference>
<keyword evidence="3" id="KW-0611">Plant defense</keyword>
<keyword evidence="2" id="KW-0547">Nucleotide-binding</keyword>
<dbReference type="GO" id="GO:0000166">
    <property type="term" value="F:nucleotide binding"/>
    <property type="evidence" value="ECO:0007669"/>
    <property type="project" value="UniProtKB-KW"/>
</dbReference>
<feature type="domain" description="Disease resistance N-terminal" evidence="4">
    <location>
        <begin position="10"/>
        <end position="84"/>
    </location>
</feature>
<reference evidence="5 6" key="1">
    <citation type="submission" date="2024-01" db="EMBL/GenBank/DDBJ databases">
        <authorList>
            <person name="Waweru B."/>
        </authorList>
    </citation>
    <scope>NUCLEOTIDE SEQUENCE [LARGE SCALE GENOMIC DNA]</scope>
</reference>
<dbReference type="AlphaFoldDB" id="A0AAV1R3C9"/>
<evidence type="ECO:0000256" key="2">
    <source>
        <dbReference type="ARBA" id="ARBA00022741"/>
    </source>
</evidence>
<evidence type="ECO:0000256" key="3">
    <source>
        <dbReference type="ARBA" id="ARBA00022821"/>
    </source>
</evidence>
<evidence type="ECO:0000256" key="1">
    <source>
        <dbReference type="ARBA" id="ARBA00022737"/>
    </source>
</evidence>
<name>A0AAV1R3C9_9ROSI</name>